<feature type="domain" description="Solute-binding protein family 3/N-terminal" evidence="7">
    <location>
        <begin position="58"/>
        <end position="297"/>
    </location>
</feature>
<evidence type="ECO:0000313" key="8">
    <source>
        <dbReference type="EMBL" id="CAA9309051.1"/>
    </source>
</evidence>
<dbReference type="InterPro" id="IPR018313">
    <property type="entry name" value="SBP_3_CS"/>
</dbReference>
<evidence type="ECO:0000256" key="2">
    <source>
        <dbReference type="ARBA" id="ARBA00010333"/>
    </source>
</evidence>
<dbReference type="SUPFAM" id="SSF53850">
    <property type="entry name" value="Periplasmic binding protein-like II"/>
    <property type="match status" value="1"/>
</dbReference>
<feature type="chain" id="PRO_5038561742" evidence="6">
    <location>
        <begin position="18"/>
        <end position="303"/>
    </location>
</feature>
<dbReference type="SMART" id="SM00062">
    <property type="entry name" value="PBPb"/>
    <property type="match status" value="1"/>
</dbReference>
<feature type="compositionally biased region" description="Low complexity" evidence="5">
    <location>
        <begin position="27"/>
        <end position="38"/>
    </location>
</feature>
<dbReference type="PANTHER" id="PTHR35936">
    <property type="entry name" value="MEMBRANE-BOUND LYTIC MUREIN TRANSGLYCOSYLASE F"/>
    <property type="match status" value="1"/>
</dbReference>
<evidence type="ECO:0000259" key="7">
    <source>
        <dbReference type="SMART" id="SM00062"/>
    </source>
</evidence>
<organism evidence="8">
    <name type="scientific">uncultured Nocardioidaceae bacterium</name>
    <dbReference type="NCBI Taxonomy" id="253824"/>
    <lineage>
        <taxon>Bacteria</taxon>
        <taxon>Bacillati</taxon>
        <taxon>Actinomycetota</taxon>
        <taxon>Actinomycetes</taxon>
        <taxon>Propionibacteriales</taxon>
        <taxon>Nocardioidaceae</taxon>
        <taxon>environmental samples</taxon>
    </lineage>
</organism>
<comment type="similarity">
    <text evidence="2 4">Belongs to the bacterial solute-binding protein 3 family.</text>
</comment>
<evidence type="ECO:0000256" key="4">
    <source>
        <dbReference type="RuleBase" id="RU003744"/>
    </source>
</evidence>
<comment type="subcellular location">
    <subcellularLocation>
        <location evidence="1">Cell envelope</location>
    </subcellularLocation>
</comment>
<dbReference type="PROSITE" id="PS01039">
    <property type="entry name" value="SBP_BACTERIAL_3"/>
    <property type="match status" value="1"/>
</dbReference>
<reference evidence="8" key="1">
    <citation type="submission" date="2020-02" db="EMBL/GenBank/DDBJ databases">
        <authorList>
            <person name="Meier V. D."/>
        </authorList>
    </citation>
    <scope>NUCLEOTIDE SEQUENCE</scope>
    <source>
        <strain evidence="8">AVDCRST_MAG46</strain>
    </source>
</reference>
<protein>
    <submittedName>
        <fullName evidence="8">ABC transporter, substrate-binding protein (Cluster 3, basic aa/glutamine/opines)</fullName>
    </submittedName>
</protein>
<dbReference type="InterPro" id="IPR001638">
    <property type="entry name" value="Solute-binding_3/MltF_N"/>
</dbReference>
<sequence length="303" mass="32485">MRSPRITLILLAASALALSSCGEDEPAPSSSGAPDSDGVCSTTDAADDLLAQICEEGTITVSTDPKYPPQSSLNQQTGEFEGFDIDVATEIANRLGVEVEWEEPSWDLITAGSWNGRWDMSVGSMTPTNDRQEVLHFTEPYYFTPAVVVVHEDNTSVTDMETDLDGAKIGVCSGCTYQQYLEQTLEIAGFTFDFVIDDAEVSGYDTDTSALQDLALGDGTRLDAVMTSATTAQGYADSGKPVKTVGDPVFYEPLAAAFDKSSELDSTSLVEAVDGIVGEMHEDGSLSEMSKEWYNGLDLTVQQ</sequence>
<dbReference type="AlphaFoldDB" id="A0A6J4KQH4"/>
<dbReference type="Gene3D" id="3.40.190.10">
    <property type="entry name" value="Periplasmic binding protein-like II"/>
    <property type="match status" value="2"/>
</dbReference>
<evidence type="ECO:0000256" key="1">
    <source>
        <dbReference type="ARBA" id="ARBA00004196"/>
    </source>
</evidence>
<feature type="signal peptide" evidence="6">
    <location>
        <begin position="1"/>
        <end position="17"/>
    </location>
</feature>
<proteinExistence type="inferred from homology"/>
<name>A0A6J4KQH4_9ACTN</name>
<keyword evidence="3 6" id="KW-0732">Signal</keyword>
<feature type="region of interest" description="Disordered" evidence="5">
    <location>
        <begin position="21"/>
        <end position="42"/>
    </location>
</feature>
<gene>
    <name evidence="8" type="ORF">AVDCRST_MAG46-25</name>
</gene>
<dbReference type="GO" id="GO:0030313">
    <property type="term" value="C:cell envelope"/>
    <property type="evidence" value="ECO:0007669"/>
    <property type="project" value="UniProtKB-SubCell"/>
</dbReference>
<evidence type="ECO:0000256" key="6">
    <source>
        <dbReference type="SAM" id="SignalP"/>
    </source>
</evidence>
<evidence type="ECO:0000256" key="5">
    <source>
        <dbReference type="SAM" id="MobiDB-lite"/>
    </source>
</evidence>
<dbReference type="PROSITE" id="PS51257">
    <property type="entry name" value="PROKAR_LIPOPROTEIN"/>
    <property type="match status" value="1"/>
</dbReference>
<evidence type="ECO:0000256" key="3">
    <source>
        <dbReference type="ARBA" id="ARBA00022729"/>
    </source>
</evidence>
<dbReference type="EMBL" id="CADCUD010000002">
    <property type="protein sequence ID" value="CAA9309051.1"/>
    <property type="molecule type" value="Genomic_DNA"/>
</dbReference>
<dbReference type="PANTHER" id="PTHR35936:SF19">
    <property type="entry name" value="AMINO-ACID-BINDING PROTEIN YXEM-RELATED"/>
    <property type="match status" value="1"/>
</dbReference>
<dbReference type="Pfam" id="PF00497">
    <property type="entry name" value="SBP_bac_3"/>
    <property type="match status" value="1"/>
</dbReference>
<accession>A0A6J4KQH4</accession>